<name>A0A2A6BRQ5_PRIPA</name>
<accession>A0A2A6BRQ5</accession>
<proteinExistence type="predicted"/>
<dbReference type="PANTHER" id="PTHR22941:SF26">
    <property type="entry name" value="SERPENTINE RECEPTOR, CLASS H"/>
    <property type="match status" value="1"/>
</dbReference>
<dbReference type="PANTHER" id="PTHR22941">
    <property type="entry name" value="SERPENTINE RECEPTOR"/>
    <property type="match status" value="1"/>
</dbReference>
<evidence type="ECO:0000313" key="1">
    <source>
        <dbReference type="EnsemblMetazoa" id="PPA37139.1"/>
    </source>
</evidence>
<evidence type="ECO:0000313" key="2">
    <source>
        <dbReference type="Proteomes" id="UP000005239"/>
    </source>
</evidence>
<sequence length="466" mass="52863">MLVFNGAIVLLIVFDNDRRNKQYRKYMCCLQISSLAHDTFSDFYAPIFLMHKGLVYSDSILAHAFGIGKFIVRVGIPSVRITDETSLLYRNLKFSVVELVFFVEVLLSYFACVYYRRCFVIGVNSWFTCTGWRRVALFLSLQMYGLCAVSGMIYFLRKSAEAAEKSLPFELEWVKTRTTYLFVFPDENMRLANYVSAPAATVVALAIIAMLAQLVREVPNTCCTIANTTGQNIQGAVPSLVHLIPGYANSCIQYAPVTFDVGERFDRFACVVSPVLWVFITKHTFVSSLTILYCSPSYRQRIFLLITRKQAISQSSISTFPGTDILATAIVWMLSQLVREVKSVRKTSIATQRQEFLRNGLVKINFESPCYQGAVPSLVYIIPSCTNTLLQFAPTVFECGEKFDRFASVVSPIVWLIMAKHTIVCSLTILYCSPSYRQRIMALVMRPRRTRDNNPQRLSETSSRIN</sequence>
<reference evidence="2" key="1">
    <citation type="journal article" date="2008" name="Nat. Genet.">
        <title>The Pristionchus pacificus genome provides a unique perspective on nematode lifestyle and parasitism.</title>
        <authorList>
            <person name="Dieterich C."/>
            <person name="Clifton S.W."/>
            <person name="Schuster L.N."/>
            <person name="Chinwalla A."/>
            <person name="Delehaunty K."/>
            <person name="Dinkelacker I."/>
            <person name="Fulton L."/>
            <person name="Fulton R."/>
            <person name="Godfrey J."/>
            <person name="Minx P."/>
            <person name="Mitreva M."/>
            <person name="Roeseler W."/>
            <person name="Tian H."/>
            <person name="Witte H."/>
            <person name="Yang S.P."/>
            <person name="Wilson R.K."/>
            <person name="Sommer R.J."/>
        </authorList>
    </citation>
    <scope>NUCLEOTIDE SEQUENCE [LARGE SCALE GENOMIC DNA]</scope>
    <source>
        <strain evidence="2">PS312</strain>
    </source>
</reference>
<reference evidence="1" key="2">
    <citation type="submission" date="2022-06" db="UniProtKB">
        <authorList>
            <consortium name="EnsemblMetazoa"/>
        </authorList>
    </citation>
    <scope>IDENTIFICATION</scope>
    <source>
        <strain evidence="1">PS312</strain>
    </source>
</reference>
<dbReference type="InterPro" id="IPR053220">
    <property type="entry name" value="Nematode_rcpt-like_serp_H"/>
</dbReference>
<dbReference type="EnsemblMetazoa" id="PPA37139.1">
    <property type="protein sequence ID" value="PPA37139.1"/>
    <property type="gene ID" value="WBGene00275508"/>
</dbReference>
<dbReference type="Proteomes" id="UP000005239">
    <property type="component" value="Unassembled WGS sequence"/>
</dbReference>
<dbReference type="AlphaFoldDB" id="A0A2A6BRQ5"/>
<keyword evidence="2" id="KW-1185">Reference proteome</keyword>
<organism evidence="1 2">
    <name type="scientific">Pristionchus pacificus</name>
    <name type="common">Parasitic nematode worm</name>
    <dbReference type="NCBI Taxonomy" id="54126"/>
    <lineage>
        <taxon>Eukaryota</taxon>
        <taxon>Metazoa</taxon>
        <taxon>Ecdysozoa</taxon>
        <taxon>Nematoda</taxon>
        <taxon>Chromadorea</taxon>
        <taxon>Rhabditida</taxon>
        <taxon>Rhabditina</taxon>
        <taxon>Diplogasteromorpha</taxon>
        <taxon>Diplogasteroidea</taxon>
        <taxon>Neodiplogasteridae</taxon>
        <taxon>Pristionchus</taxon>
    </lineage>
</organism>
<protein>
    <submittedName>
        <fullName evidence="1">Uncharacterized protein</fullName>
    </submittedName>
</protein>
<accession>A0A8R1YR18</accession>
<gene>
    <name evidence="1" type="primary">WBGene00275508</name>
</gene>